<evidence type="ECO:0000259" key="7">
    <source>
        <dbReference type="PROSITE" id="PS50404"/>
    </source>
</evidence>
<name>A0A9P0GD39_9CUCU</name>
<dbReference type="SFLD" id="SFLDS00019">
    <property type="entry name" value="Glutathione_Transferase_(cytos"/>
    <property type="match status" value="1"/>
</dbReference>
<dbReference type="Pfam" id="PF14497">
    <property type="entry name" value="GST_C_3"/>
    <property type="match status" value="1"/>
</dbReference>
<keyword evidence="10" id="KW-1185">Reference proteome</keyword>
<feature type="domain" description="GST C-terminal" evidence="8">
    <location>
        <begin position="111"/>
        <end position="233"/>
    </location>
</feature>
<dbReference type="OrthoDB" id="414243at2759"/>
<evidence type="ECO:0000259" key="8">
    <source>
        <dbReference type="PROSITE" id="PS50405"/>
    </source>
</evidence>
<dbReference type="SUPFAM" id="SSF47616">
    <property type="entry name" value="GST C-terminal domain-like"/>
    <property type="match status" value="1"/>
</dbReference>
<keyword evidence="6" id="KW-0732">Signal</keyword>
<dbReference type="InterPro" id="IPR036249">
    <property type="entry name" value="Thioredoxin-like_sf"/>
</dbReference>
<feature type="chain" id="PRO_5040299745" description="glutathione transferase" evidence="6">
    <location>
        <begin position="20"/>
        <end position="238"/>
    </location>
</feature>
<reference evidence="9" key="1">
    <citation type="submission" date="2022-01" db="EMBL/GenBank/DDBJ databases">
        <authorList>
            <person name="King R."/>
        </authorList>
    </citation>
    <scope>NUCLEOTIDE SEQUENCE</scope>
</reference>
<dbReference type="Gene3D" id="1.20.1050.10">
    <property type="match status" value="1"/>
</dbReference>
<dbReference type="GO" id="GO:0004364">
    <property type="term" value="F:glutathione transferase activity"/>
    <property type="evidence" value="ECO:0007669"/>
    <property type="project" value="UniProtKB-EC"/>
</dbReference>
<protein>
    <recommendedName>
        <fullName evidence="2">glutathione transferase</fullName>
        <ecNumber evidence="2">2.5.1.18</ecNumber>
    </recommendedName>
</protein>
<evidence type="ECO:0000313" key="9">
    <source>
        <dbReference type="EMBL" id="CAH1108963.1"/>
    </source>
</evidence>
<evidence type="ECO:0000256" key="5">
    <source>
        <dbReference type="ARBA" id="ARBA00047960"/>
    </source>
</evidence>
<dbReference type="InterPro" id="IPR004046">
    <property type="entry name" value="GST_C"/>
</dbReference>
<organism evidence="9 10">
    <name type="scientific">Psylliodes chrysocephalus</name>
    <dbReference type="NCBI Taxonomy" id="3402493"/>
    <lineage>
        <taxon>Eukaryota</taxon>
        <taxon>Metazoa</taxon>
        <taxon>Ecdysozoa</taxon>
        <taxon>Arthropoda</taxon>
        <taxon>Hexapoda</taxon>
        <taxon>Insecta</taxon>
        <taxon>Pterygota</taxon>
        <taxon>Neoptera</taxon>
        <taxon>Endopterygota</taxon>
        <taxon>Coleoptera</taxon>
        <taxon>Polyphaga</taxon>
        <taxon>Cucujiformia</taxon>
        <taxon>Chrysomeloidea</taxon>
        <taxon>Chrysomelidae</taxon>
        <taxon>Galerucinae</taxon>
        <taxon>Alticini</taxon>
        <taxon>Psylliodes</taxon>
    </lineage>
</organism>
<feature type="signal peptide" evidence="6">
    <location>
        <begin position="1"/>
        <end position="19"/>
    </location>
</feature>
<comment type="similarity">
    <text evidence="4">Belongs to the GST superfamily. Sigma family.</text>
</comment>
<keyword evidence="3" id="KW-0808">Transferase</keyword>
<comment type="catalytic activity">
    <reaction evidence="5">
        <text>RX + glutathione = an S-substituted glutathione + a halide anion + H(+)</text>
        <dbReference type="Rhea" id="RHEA:16437"/>
        <dbReference type="ChEBI" id="CHEBI:15378"/>
        <dbReference type="ChEBI" id="CHEBI:16042"/>
        <dbReference type="ChEBI" id="CHEBI:17792"/>
        <dbReference type="ChEBI" id="CHEBI:57925"/>
        <dbReference type="ChEBI" id="CHEBI:90779"/>
        <dbReference type="EC" id="2.5.1.18"/>
    </reaction>
</comment>
<dbReference type="CDD" id="cd03039">
    <property type="entry name" value="GST_N_Sigma_like"/>
    <property type="match status" value="1"/>
</dbReference>
<accession>A0A9P0GD39</accession>
<dbReference type="Proteomes" id="UP001153636">
    <property type="component" value="Chromosome 3"/>
</dbReference>
<dbReference type="InterPro" id="IPR004045">
    <property type="entry name" value="Glutathione_S-Trfase_N"/>
</dbReference>
<dbReference type="GO" id="GO:0006749">
    <property type="term" value="P:glutathione metabolic process"/>
    <property type="evidence" value="ECO:0007669"/>
    <property type="project" value="TreeGrafter"/>
</dbReference>
<dbReference type="EC" id="2.5.1.18" evidence="2"/>
<dbReference type="InterPro" id="IPR036282">
    <property type="entry name" value="Glutathione-S-Trfase_C_sf"/>
</dbReference>
<dbReference type="FunFam" id="1.20.1050.10:FF:000030">
    <property type="entry name" value="Glutathione S-transferase S1"/>
    <property type="match status" value="1"/>
</dbReference>
<evidence type="ECO:0000256" key="6">
    <source>
        <dbReference type="SAM" id="SignalP"/>
    </source>
</evidence>
<evidence type="ECO:0000256" key="2">
    <source>
        <dbReference type="ARBA" id="ARBA00012452"/>
    </source>
</evidence>
<evidence type="ECO:0000313" key="10">
    <source>
        <dbReference type="Proteomes" id="UP001153636"/>
    </source>
</evidence>
<dbReference type="InterPro" id="IPR010987">
    <property type="entry name" value="Glutathione-S-Trfase_C-like"/>
</dbReference>
<dbReference type="Gene3D" id="3.40.30.10">
    <property type="entry name" value="Glutaredoxin"/>
    <property type="match status" value="1"/>
</dbReference>
<dbReference type="CDD" id="cd03192">
    <property type="entry name" value="GST_C_Sigma_like"/>
    <property type="match status" value="1"/>
</dbReference>
<gene>
    <name evidence="9" type="ORF">PSYICH_LOCUS8983</name>
</gene>
<dbReference type="PANTHER" id="PTHR11571">
    <property type="entry name" value="GLUTATHIONE S-TRANSFERASE"/>
    <property type="match status" value="1"/>
</dbReference>
<feature type="domain" description="GST N-terminal" evidence="7">
    <location>
        <begin position="32"/>
        <end position="109"/>
    </location>
</feature>
<dbReference type="SFLD" id="SFLDG00363">
    <property type="entry name" value="AMPS_(cytGST):_Alpha-__Mu-__Pi"/>
    <property type="match status" value="1"/>
</dbReference>
<dbReference type="InterPro" id="IPR050213">
    <property type="entry name" value="GST_superfamily"/>
</dbReference>
<dbReference type="SUPFAM" id="SSF52833">
    <property type="entry name" value="Thioredoxin-like"/>
    <property type="match status" value="1"/>
</dbReference>
<dbReference type="InterPro" id="IPR040079">
    <property type="entry name" value="Glutathione_S-Trfase"/>
</dbReference>
<comment type="subunit">
    <text evidence="1">Homodimer.</text>
</comment>
<proteinExistence type="inferred from homology"/>
<sequence length="238" mass="27552">MNKFNIFIFGTSIFAVVFGTITKTSEHNKINQNYILTYFDAPAVGEALRFLLSYGNLDWVDKRIQLRQWVNLKHTMPFGQMPSLEYDGKLAHQSVAIARYLAKQVNLTGNNDWENLEIDAAVDTITDLRLVLVAYKYEKDPIIKENKKGPLFNVTLPFYLERLEAQAKRNRGYLAAEKLTWADLFFVSFLDYFNWLVNKDIIAEAPTLKKLNQTVCEIPNIKAWIQSRPPVNFNMFSL</sequence>
<evidence type="ECO:0000256" key="4">
    <source>
        <dbReference type="ARBA" id="ARBA00038317"/>
    </source>
</evidence>
<dbReference type="SFLD" id="SFLDG01205">
    <property type="entry name" value="AMPS.1"/>
    <property type="match status" value="1"/>
</dbReference>
<dbReference type="PANTHER" id="PTHR11571:SF224">
    <property type="entry name" value="HEMATOPOIETIC PROSTAGLANDIN D SYNTHASE"/>
    <property type="match status" value="1"/>
</dbReference>
<evidence type="ECO:0000256" key="3">
    <source>
        <dbReference type="ARBA" id="ARBA00022679"/>
    </source>
</evidence>
<dbReference type="EMBL" id="OV651815">
    <property type="protein sequence ID" value="CAH1108963.1"/>
    <property type="molecule type" value="Genomic_DNA"/>
</dbReference>
<evidence type="ECO:0000256" key="1">
    <source>
        <dbReference type="ARBA" id="ARBA00011738"/>
    </source>
</evidence>
<dbReference type="PROSITE" id="PS50405">
    <property type="entry name" value="GST_CTER"/>
    <property type="match status" value="1"/>
</dbReference>
<dbReference type="AlphaFoldDB" id="A0A9P0GD39"/>
<dbReference type="PROSITE" id="PS50404">
    <property type="entry name" value="GST_NTER"/>
    <property type="match status" value="1"/>
</dbReference>
<dbReference type="Pfam" id="PF02798">
    <property type="entry name" value="GST_N"/>
    <property type="match status" value="1"/>
</dbReference>